<organism evidence="2 3">
    <name type="scientific">Ruegeria denitrificans</name>
    <dbReference type="NCBI Taxonomy" id="1715692"/>
    <lineage>
        <taxon>Bacteria</taxon>
        <taxon>Pseudomonadati</taxon>
        <taxon>Pseudomonadota</taxon>
        <taxon>Alphaproteobacteria</taxon>
        <taxon>Rhodobacterales</taxon>
        <taxon>Roseobacteraceae</taxon>
        <taxon>Ruegeria</taxon>
    </lineage>
</organism>
<feature type="signal peptide" evidence="1">
    <location>
        <begin position="1"/>
        <end position="29"/>
    </location>
</feature>
<protein>
    <submittedName>
        <fullName evidence="2">Uncharacterized protein</fullName>
    </submittedName>
</protein>
<reference evidence="3" key="1">
    <citation type="submission" date="2015-09" db="EMBL/GenBank/DDBJ databases">
        <authorList>
            <person name="Rodrigo-Torres L."/>
            <person name="Arahal D.R."/>
        </authorList>
    </citation>
    <scope>NUCLEOTIDE SEQUENCE [LARGE SCALE GENOMIC DNA]</scope>
    <source>
        <strain evidence="3">CECT 5091</strain>
    </source>
</reference>
<dbReference type="OrthoDB" id="7708807at2"/>
<sequence>MVNIKFSCNIMTLASVVGLSLITSDVALAEAEQKRHPVNCATAEGDLRAIAAEKKHAQDQQVESVISILPAGALLGLVTGTENKRLSMLAGDYVKALDDRAAEIKSKCGVQ</sequence>
<proteinExistence type="predicted"/>
<dbReference type="RefSeq" id="WP_112297153.1">
    <property type="nucleotide sequence ID" value="NZ_CYUD01000004.1"/>
</dbReference>
<dbReference type="Proteomes" id="UP000051260">
    <property type="component" value="Unassembled WGS sequence"/>
</dbReference>
<dbReference type="AlphaFoldDB" id="A0A0P1I867"/>
<keyword evidence="3" id="KW-1185">Reference proteome</keyword>
<evidence type="ECO:0000313" key="3">
    <source>
        <dbReference type="Proteomes" id="UP000051260"/>
    </source>
</evidence>
<accession>A0A0P1I867</accession>
<keyword evidence="1" id="KW-0732">Signal</keyword>
<name>A0A0P1I867_9RHOB</name>
<dbReference type="EMBL" id="CYUD01000004">
    <property type="protein sequence ID" value="CUJ96610.1"/>
    <property type="molecule type" value="Genomic_DNA"/>
</dbReference>
<evidence type="ECO:0000313" key="2">
    <source>
        <dbReference type="EMBL" id="CUJ96610.1"/>
    </source>
</evidence>
<evidence type="ECO:0000256" key="1">
    <source>
        <dbReference type="SAM" id="SignalP"/>
    </source>
</evidence>
<gene>
    <name evidence="2" type="ORF">RUE5091_01699</name>
</gene>
<feature type="chain" id="PRO_5006064985" evidence="1">
    <location>
        <begin position="30"/>
        <end position="111"/>
    </location>
</feature>